<feature type="signal peptide" evidence="13">
    <location>
        <begin position="1"/>
        <end position="18"/>
    </location>
</feature>
<comment type="cofactor">
    <cofactor evidence="1">
        <name>Zn(2+)</name>
        <dbReference type="ChEBI" id="CHEBI:29105"/>
    </cofactor>
</comment>
<dbReference type="PANTHER" id="PTHR11705:SF147">
    <property type="entry name" value="INACTIVE METALLOCARBOXYPEPTIDASE ECM14"/>
    <property type="match status" value="1"/>
</dbReference>
<name>A0ABP0ZPJ3_9ASCO</name>
<evidence type="ECO:0000256" key="10">
    <source>
        <dbReference type="ARBA" id="ARBA00026187"/>
    </source>
</evidence>
<dbReference type="Pfam" id="PF00246">
    <property type="entry name" value="Peptidase_M14"/>
    <property type="match status" value="1"/>
</dbReference>
<feature type="chain" id="PRO_5046574192" description="Inactive metallocarboxypeptidase ECM14" evidence="13">
    <location>
        <begin position="19"/>
        <end position="466"/>
    </location>
</feature>
<evidence type="ECO:0000256" key="7">
    <source>
        <dbReference type="ARBA" id="ARBA00022833"/>
    </source>
</evidence>
<dbReference type="Proteomes" id="UP001497383">
    <property type="component" value="Chromosome 3"/>
</dbReference>
<keyword evidence="7" id="KW-0862">Zinc</keyword>
<evidence type="ECO:0000256" key="8">
    <source>
        <dbReference type="ARBA" id="ARBA00023157"/>
    </source>
</evidence>
<dbReference type="SUPFAM" id="SSF53187">
    <property type="entry name" value="Zn-dependent exopeptidases"/>
    <property type="match status" value="1"/>
</dbReference>
<evidence type="ECO:0000256" key="12">
    <source>
        <dbReference type="PROSITE-ProRule" id="PRU01379"/>
    </source>
</evidence>
<dbReference type="InterPro" id="IPR057246">
    <property type="entry name" value="CARBOXYPEPT_ZN_1"/>
</dbReference>
<evidence type="ECO:0000256" key="5">
    <source>
        <dbReference type="ARBA" id="ARBA00022723"/>
    </source>
</evidence>
<keyword evidence="5" id="KW-0479">Metal-binding</keyword>
<comment type="caution">
    <text evidence="12">Lacks conserved residue(s) required for the propagation of feature annotation.</text>
</comment>
<dbReference type="RefSeq" id="XP_066829249.1">
    <property type="nucleotide sequence ID" value="XM_066972297.1"/>
</dbReference>
<reference evidence="15 16" key="1">
    <citation type="submission" date="2024-03" db="EMBL/GenBank/DDBJ databases">
        <authorList>
            <person name="Brejova B."/>
        </authorList>
    </citation>
    <scope>NUCLEOTIDE SEQUENCE [LARGE SCALE GENOMIC DNA]</scope>
    <source>
        <strain evidence="15 16">CBS 14171</strain>
    </source>
</reference>
<evidence type="ECO:0000256" key="9">
    <source>
        <dbReference type="ARBA" id="ARBA00025210"/>
    </source>
</evidence>
<evidence type="ECO:0000313" key="15">
    <source>
        <dbReference type="EMBL" id="CAK9437933.1"/>
    </source>
</evidence>
<gene>
    <name evidence="15" type="ORF">LODBEIA_P23110</name>
</gene>
<evidence type="ECO:0000256" key="2">
    <source>
        <dbReference type="ARBA" id="ARBA00004613"/>
    </source>
</evidence>
<organism evidence="15 16">
    <name type="scientific">Lodderomyces beijingensis</name>
    <dbReference type="NCBI Taxonomy" id="1775926"/>
    <lineage>
        <taxon>Eukaryota</taxon>
        <taxon>Fungi</taxon>
        <taxon>Dikarya</taxon>
        <taxon>Ascomycota</taxon>
        <taxon>Saccharomycotina</taxon>
        <taxon>Pichiomycetes</taxon>
        <taxon>Debaryomycetaceae</taxon>
        <taxon>Candida/Lodderomyces clade</taxon>
        <taxon>Lodderomyces</taxon>
    </lineage>
</organism>
<evidence type="ECO:0000256" key="13">
    <source>
        <dbReference type="SAM" id="SignalP"/>
    </source>
</evidence>
<dbReference type="GeneID" id="92207507"/>
<comment type="function">
    <text evidence="9">Inactive carboxypeptidase that may play a role in cell wall organization and biogenesis.</text>
</comment>
<evidence type="ECO:0000259" key="14">
    <source>
        <dbReference type="PROSITE" id="PS52035"/>
    </source>
</evidence>
<keyword evidence="16" id="KW-1185">Reference proteome</keyword>
<dbReference type="Gene3D" id="3.40.630.10">
    <property type="entry name" value="Zn peptidases"/>
    <property type="match status" value="1"/>
</dbReference>
<dbReference type="EMBL" id="OZ022407">
    <property type="protein sequence ID" value="CAK9437933.1"/>
    <property type="molecule type" value="Genomic_DNA"/>
</dbReference>
<dbReference type="PROSITE" id="PS52035">
    <property type="entry name" value="PEPTIDASE_M14"/>
    <property type="match status" value="1"/>
</dbReference>
<evidence type="ECO:0000256" key="1">
    <source>
        <dbReference type="ARBA" id="ARBA00001947"/>
    </source>
</evidence>
<sequence>MKWEIFTVALLLSSRVASFQVPFKLSSLFSNSAPQQQQRHYTAAAPDELPIDLLQYKEDIVIRISYANDEKLKKYILGANDISYSKWGRNNRLQTIDLQINADNLIRLLEEFPALQYEMMIDDLPQAIYETYPVDKQQAIAQDVDFHTTTEFFFREYRDLSTIDSWLNLLQATYPDVIKVEEIGQTFEHRKYNVVHFSVPSEDIDHQDKKTLVITGGVHAREWISVSSTLYVIYELIQLYESFPNSKVLTKLDFLFIPVSNPDGYEYTWTTDRLWRKNRQQTPVPNCFGIDIDHSYDYHWTKSSDWACGEEYSGETPFEAFESRIWDNYLNETNAHHVISGYIDLHSYSQEILYPYAYSCNQQPRDEENLLELAYGIARSIRLQSGQSYQVLPACIDKDADLLPDLGSGTSLDFMYHNRAYWAYQLKLRDTGGHGFLLPSKYIVPVGNEIFAAIKYFCSFILSDDR</sequence>
<accession>A0ABP0ZPJ3</accession>
<dbReference type="PANTHER" id="PTHR11705">
    <property type="entry name" value="PROTEASE FAMILY M14 CARBOXYPEPTIDASE A,B"/>
    <property type="match status" value="1"/>
</dbReference>
<feature type="domain" description="Peptidase M14" evidence="14">
    <location>
        <begin position="156"/>
        <end position="461"/>
    </location>
</feature>
<evidence type="ECO:0000256" key="11">
    <source>
        <dbReference type="ARBA" id="ARBA00026213"/>
    </source>
</evidence>
<dbReference type="SMART" id="SM00631">
    <property type="entry name" value="Zn_pept"/>
    <property type="match status" value="1"/>
</dbReference>
<dbReference type="PRINTS" id="PR00765">
    <property type="entry name" value="CRBOXYPTASEA"/>
</dbReference>
<dbReference type="PROSITE" id="PS00132">
    <property type="entry name" value="CARBOXYPEPT_ZN_1"/>
    <property type="match status" value="1"/>
</dbReference>
<protein>
    <recommendedName>
        <fullName evidence="10">Inactive metallocarboxypeptidase ECM14</fullName>
    </recommendedName>
    <alternativeName>
        <fullName evidence="11">Inactive metallocarboxypeptidase ecm14</fullName>
    </alternativeName>
</protein>
<dbReference type="InterPro" id="IPR057247">
    <property type="entry name" value="CARBOXYPEPT_ZN_2"/>
</dbReference>
<evidence type="ECO:0000256" key="6">
    <source>
        <dbReference type="ARBA" id="ARBA00022729"/>
    </source>
</evidence>
<comment type="subcellular location">
    <subcellularLocation>
        <location evidence="2">Secreted</location>
    </subcellularLocation>
</comment>
<dbReference type="CDD" id="cd03860">
    <property type="entry name" value="M14_CP_A-B_like"/>
    <property type="match status" value="1"/>
</dbReference>
<dbReference type="InterPro" id="IPR000834">
    <property type="entry name" value="Peptidase_M14"/>
</dbReference>
<proteinExistence type="inferred from homology"/>
<dbReference type="PROSITE" id="PS00133">
    <property type="entry name" value="CARBOXYPEPT_ZN_2"/>
    <property type="match status" value="1"/>
</dbReference>
<evidence type="ECO:0000256" key="4">
    <source>
        <dbReference type="ARBA" id="ARBA00022525"/>
    </source>
</evidence>
<keyword evidence="8" id="KW-1015">Disulfide bond</keyword>
<keyword evidence="4" id="KW-0964">Secreted</keyword>
<evidence type="ECO:0000256" key="3">
    <source>
        <dbReference type="ARBA" id="ARBA00005988"/>
    </source>
</evidence>
<keyword evidence="6 13" id="KW-0732">Signal</keyword>
<evidence type="ECO:0000313" key="16">
    <source>
        <dbReference type="Proteomes" id="UP001497383"/>
    </source>
</evidence>
<comment type="similarity">
    <text evidence="3 12">Belongs to the peptidase M14 family.</text>
</comment>